<dbReference type="EMBL" id="UYRV01022134">
    <property type="protein sequence ID" value="VDK70975.1"/>
    <property type="molecule type" value="Genomic_DNA"/>
</dbReference>
<evidence type="ECO:0000313" key="8">
    <source>
        <dbReference type="Proteomes" id="UP000271889"/>
    </source>
</evidence>
<dbReference type="GO" id="GO:0005096">
    <property type="term" value="F:GTPase activator activity"/>
    <property type="evidence" value="ECO:0007669"/>
    <property type="project" value="TreeGrafter"/>
</dbReference>
<dbReference type="PANTHER" id="PTHR13530">
    <property type="entry name" value="TBC1 DOMAIN FAMILY MEMBER 7"/>
    <property type="match status" value="1"/>
</dbReference>
<dbReference type="Pfam" id="PF00566">
    <property type="entry name" value="RabGAP-TBC"/>
    <property type="match status" value="1"/>
</dbReference>
<dbReference type="GO" id="GO:0005829">
    <property type="term" value="C:cytosol"/>
    <property type="evidence" value="ECO:0007669"/>
    <property type="project" value="UniProtKB-SubCell"/>
</dbReference>
<evidence type="ECO:0000256" key="3">
    <source>
        <dbReference type="ARBA" id="ARBA00015455"/>
    </source>
</evidence>
<accession>A0A3P6STC9</accession>
<dbReference type="InterPro" id="IPR035969">
    <property type="entry name" value="Rab-GAP_TBC_sf"/>
</dbReference>
<dbReference type="InterPro" id="IPR000195">
    <property type="entry name" value="Rab-GAP-TBC_dom"/>
</dbReference>
<dbReference type="Gene3D" id="1.10.472.80">
    <property type="entry name" value="Ypt/Rab-GAP domain of gyp1p, domain 3"/>
    <property type="match status" value="1"/>
</dbReference>
<sequence>MALACFTAFIEKYLNKFFLKDNSAIIQEQLAVFNHLLAFVDAKLYTRLASMDFYPELFAIPWFLTCFAHVLPIHKLFHVWDQLLQRDSSFPLFIGLAILHQLRQTLIEASFNDAILLFSDLPDLSMEVVVAESIAYYDRVPPSCAFRSHAYINNTD</sequence>
<keyword evidence="4" id="KW-0458">Lysosome</keyword>
<organism evidence="7 8">
    <name type="scientific">Cylicostephanus goldi</name>
    <name type="common">Nematode worm</name>
    <dbReference type="NCBI Taxonomy" id="71465"/>
    <lineage>
        <taxon>Eukaryota</taxon>
        <taxon>Metazoa</taxon>
        <taxon>Ecdysozoa</taxon>
        <taxon>Nematoda</taxon>
        <taxon>Chromadorea</taxon>
        <taxon>Rhabditida</taxon>
        <taxon>Rhabditina</taxon>
        <taxon>Rhabditomorpha</taxon>
        <taxon>Strongyloidea</taxon>
        <taxon>Strongylidae</taxon>
        <taxon>Cylicostephanus</taxon>
    </lineage>
</organism>
<proteinExistence type="predicted"/>
<evidence type="ECO:0000256" key="5">
    <source>
        <dbReference type="ARBA" id="ARBA00046045"/>
    </source>
</evidence>
<protein>
    <recommendedName>
        <fullName evidence="3">TBC1 domain family member 7</fullName>
    </recommendedName>
</protein>
<evidence type="ECO:0000256" key="1">
    <source>
        <dbReference type="ARBA" id="ARBA00004514"/>
    </source>
</evidence>
<dbReference type="AlphaFoldDB" id="A0A3P6STC9"/>
<evidence type="ECO:0000259" key="6">
    <source>
        <dbReference type="PROSITE" id="PS50086"/>
    </source>
</evidence>
<keyword evidence="8" id="KW-1185">Reference proteome</keyword>
<dbReference type="PROSITE" id="PS50086">
    <property type="entry name" value="TBC_RABGAP"/>
    <property type="match status" value="1"/>
</dbReference>
<dbReference type="OrthoDB" id="1668230at2759"/>
<evidence type="ECO:0000256" key="2">
    <source>
        <dbReference type="ARBA" id="ARBA00004656"/>
    </source>
</evidence>
<evidence type="ECO:0000313" key="7">
    <source>
        <dbReference type="EMBL" id="VDK70975.1"/>
    </source>
</evidence>
<reference evidence="7 8" key="1">
    <citation type="submission" date="2018-11" db="EMBL/GenBank/DDBJ databases">
        <authorList>
            <consortium name="Pathogen Informatics"/>
        </authorList>
    </citation>
    <scope>NUCLEOTIDE SEQUENCE [LARGE SCALE GENOMIC DNA]</scope>
</reference>
<dbReference type="SUPFAM" id="SSF47923">
    <property type="entry name" value="Ypt/Rab-GAP domain of gyp1p"/>
    <property type="match status" value="1"/>
</dbReference>
<dbReference type="Proteomes" id="UP000271889">
    <property type="component" value="Unassembled WGS sequence"/>
</dbReference>
<dbReference type="GO" id="GO:0005765">
    <property type="term" value="C:lysosomal membrane"/>
    <property type="evidence" value="ECO:0007669"/>
    <property type="project" value="UniProtKB-SubCell"/>
</dbReference>
<evidence type="ECO:0000256" key="4">
    <source>
        <dbReference type="ARBA" id="ARBA00023228"/>
    </source>
</evidence>
<dbReference type="InterPro" id="IPR039842">
    <property type="entry name" value="TBC1D7"/>
</dbReference>
<gene>
    <name evidence="7" type="ORF">CGOC_LOCUS6676</name>
</gene>
<feature type="domain" description="Rab-GAP TBC" evidence="6">
    <location>
        <begin position="1"/>
        <end position="87"/>
    </location>
</feature>
<name>A0A3P6STC9_CYLGO</name>
<dbReference type="GO" id="GO:0032007">
    <property type="term" value="P:negative regulation of TOR signaling"/>
    <property type="evidence" value="ECO:0007669"/>
    <property type="project" value="TreeGrafter"/>
</dbReference>
<comment type="subcellular location">
    <subcellularLocation>
        <location evidence="1">Cytoplasm</location>
        <location evidence="1">Cytosol</location>
    </subcellularLocation>
    <subcellularLocation>
        <location evidence="2">Lysosome membrane</location>
    </subcellularLocation>
</comment>
<comment type="function">
    <text evidence="5">Non-catalytic component of the TSC-TBC complex, a multiprotein complex that acts as a negative regulator of the canonical mTORC1 complex, an evolutionarily conserved central nutrient sensor that stimulates anabolic reactions and macromolecule biosynthesis to promote cellular biomass generation and growth. The TSC-TBC complex acts as a GTPase-activating protein (GAP) for the small GTPase RHEB, a direct activator of the protein kinase activity of mTORC1. In absence of nutrients, the TSC-TBC complex inhibits mTORC1, thereby preventing phosphorylation of ribosomal protein S6 kinase (RPS6KB1 and RPS6KB2) and EIF4EBP1 (4E-BP1) by the mTORC1 signaling. The TSC-TBC complex is inactivated in response to nutrients, relieving inhibition of mTORC1.</text>
</comment>
<dbReference type="PANTHER" id="PTHR13530:SF3">
    <property type="entry name" value="TBC1 DOMAIN FAMILY MEMBER 7"/>
    <property type="match status" value="1"/>
</dbReference>